<accession>A0A2K9MJB4</accession>
<dbReference type="InterPro" id="IPR027417">
    <property type="entry name" value="P-loop_NTPase"/>
</dbReference>
<organism evidence="2 3">
    <name type="scientific">Paracoccus jeotgali</name>
    <dbReference type="NCBI Taxonomy" id="2065379"/>
    <lineage>
        <taxon>Bacteria</taxon>
        <taxon>Pseudomonadati</taxon>
        <taxon>Pseudomonadota</taxon>
        <taxon>Alphaproteobacteria</taxon>
        <taxon>Rhodobacterales</taxon>
        <taxon>Paracoccaceae</taxon>
        <taxon>Paracoccus</taxon>
    </lineage>
</organism>
<dbReference type="AlphaFoldDB" id="A0A2K9MJB4"/>
<evidence type="ECO:0000256" key="1">
    <source>
        <dbReference type="ARBA" id="ARBA00022679"/>
    </source>
</evidence>
<dbReference type="Gene3D" id="3.40.50.300">
    <property type="entry name" value="P-loop containing nucleotide triphosphate hydrolases"/>
    <property type="match status" value="1"/>
</dbReference>
<dbReference type="GO" id="GO:0008146">
    <property type="term" value="F:sulfotransferase activity"/>
    <property type="evidence" value="ECO:0007669"/>
    <property type="project" value="InterPro"/>
</dbReference>
<protein>
    <submittedName>
        <fullName evidence="2">Sulfotransferase</fullName>
    </submittedName>
</protein>
<proteinExistence type="predicted"/>
<dbReference type="OrthoDB" id="981508at2"/>
<sequence>MREVEAFLGLSAHDYPRLRAQIHRGASAPAFPDAGREILRARFAAQYDFLAANFDAEFNAALDAPPGPRAAAPKTRAAAPSAPDETAGWAQEWRAQKPSVIGIGAQKSGTTWLHGALSQHPGLFSPPMKEAHYFDHLFCPENRGWTPGHVAGAARSILARHDRAGREPSAAMMRWLDRLTGQELFTDDWYQSLFAPAPPGTRPLDITPAYSGLPPKGVNHVASYLPEAQFIYLIRDPVDRAISQLRMNLTRANRLPADEAGWLRAANDKVLAARGDYASYVPRWQARFGPDRLLILPYGLIAADPAGLMRRIEGFLGLPPHRYTGLDRRVFAARGAEVPDSLRDVLAERFAPQYAFLASHFDAAFNAALR</sequence>
<evidence type="ECO:0000313" key="2">
    <source>
        <dbReference type="EMBL" id="AUM75720.1"/>
    </source>
</evidence>
<dbReference type="InterPro" id="IPR037359">
    <property type="entry name" value="NST/OST"/>
</dbReference>
<dbReference type="PANTHER" id="PTHR10605:SF56">
    <property type="entry name" value="BIFUNCTIONAL HEPARAN SULFATE N-DEACETYLASE_N-SULFOTRANSFERASE"/>
    <property type="match status" value="1"/>
</dbReference>
<dbReference type="KEGG" id="paru:CYR75_13765"/>
<dbReference type="Pfam" id="PF13469">
    <property type="entry name" value="Sulfotransfer_3"/>
    <property type="match status" value="1"/>
</dbReference>
<dbReference type="Proteomes" id="UP000234882">
    <property type="component" value="Chromosome"/>
</dbReference>
<gene>
    <name evidence="2" type="ORF">CYR75_13765</name>
</gene>
<dbReference type="EMBL" id="CP025583">
    <property type="protein sequence ID" value="AUM75720.1"/>
    <property type="molecule type" value="Genomic_DNA"/>
</dbReference>
<dbReference type="PANTHER" id="PTHR10605">
    <property type="entry name" value="HEPARAN SULFATE SULFOTRANSFERASE"/>
    <property type="match status" value="1"/>
</dbReference>
<name>A0A2K9MJB4_9RHOB</name>
<dbReference type="SUPFAM" id="SSF52540">
    <property type="entry name" value="P-loop containing nucleoside triphosphate hydrolases"/>
    <property type="match status" value="1"/>
</dbReference>
<reference evidence="3" key="1">
    <citation type="submission" date="2017-12" db="EMBL/GenBank/DDBJ databases">
        <title>Genomic analysis of Paracoccus sp. CBA4604.</title>
        <authorList>
            <person name="Roh S.W."/>
            <person name="Kim J.Y."/>
            <person name="Kim J.S."/>
        </authorList>
    </citation>
    <scope>NUCLEOTIDE SEQUENCE [LARGE SCALE GENOMIC DNA]</scope>
    <source>
        <strain evidence="3">CBA4604</strain>
    </source>
</reference>
<keyword evidence="1 2" id="KW-0808">Transferase</keyword>
<keyword evidence="3" id="KW-1185">Reference proteome</keyword>
<evidence type="ECO:0000313" key="3">
    <source>
        <dbReference type="Proteomes" id="UP000234882"/>
    </source>
</evidence>